<keyword evidence="2" id="KW-1185">Reference proteome</keyword>
<organism evidence="1 2">
    <name type="scientific">Nannocystis pusilla</name>
    <dbReference type="NCBI Taxonomy" id="889268"/>
    <lineage>
        <taxon>Bacteria</taxon>
        <taxon>Pseudomonadati</taxon>
        <taxon>Myxococcota</taxon>
        <taxon>Polyangia</taxon>
        <taxon>Nannocystales</taxon>
        <taxon>Nannocystaceae</taxon>
        <taxon>Nannocystis</taxon>
    </lineage>
</organism>
<dbReference type="RefSeq" id="WP_267765662.1">
    <property type="nucleotide sequence ID" value="NZ_JAPNKE010000002.1"/>
</dbReference>
<evidence type="ECO:0000313" key="2">
    <source>
        <dbReference type="Proteomes" id="UP001150924"/>
    </source>
</evidence>
<sequence>MLLYLLTDFARDVSGVRDRFANDPAAVLDDYNVKPADYEALLGLPDGIVTLLPVGVVDAIRAIKDVPPPALMWPGPTLSIRSVKPDIVGTGAPVTLAITIEIDPPDEFSGGPAFAVEVYFRCERMVVRGAPVLPIPVPKPPVDVVTFECVANFELPGEYQVDVAVTRLRPRPFRKVARYFGTLKVREA</sequence>
<protein>
    <submittedName>
        <fullName evidence="1">Uncharacterized protein</fullName>
    </submittedName>
</protein>
<gene>
    <name evidence="1" type="ORF">OV079_00810</name>
</gene>
<name>A0A9X3EHF8_9BACT</name>
<reference evidence="1" key="1">
    <citation type="submission" date="2022-11" db="EMBL/GenBank/DDBJ databases">
        <title>Minimal conservation of predation-associated metabolite biosynthetic gene clusters underscores biosynthetic potential of Myxococcota including descriptions for ten novel species: Archangium lansinium sp. nov., Myxococcus landrumus sp. nov., Nannocystis bai.</title>
        <authorList>
            <person name="Ahearne A."/>
            <person name="Stevens C."/>
            <person name="Phillips K."/>
        </authorList>
    </citation>
    <scope>NUCLEOTIDE SEQUENCE</scope>
    <source>
        <strain evidence="1">Na p29</strain>
    </source>
</reference>
<evidence type="ECO:0000313" key="1">
    <source>
        <dbReference type="EMBL" id="MCY1004129.1"/>
    </source>
</evidence>
<dbReference type="EMBL" id="JAPNKE010000002">
    <property type="protein sequence ID" value="MCY1004129.1"/>
    <property type="molecule type" value="Genomic_DNA"/>
</dbReference>
<proteinExistence type="predicted"/>
<dbReference type="Proteomes" id="UP001150924">
    <property type="component" value="Unassembled WGS sequence"/>
</dbReference>
<accession>A0A9X3EHF8</accession>
<comment type="caution">
    <text evidence="1">The sequence shown here is derived from an EMBL/GenBank/DDBJ whole genome shotgun (WGS) entry which is preliminary data.</text>
</comment>
<dbReference type="AlphaFoldDB" id="A0A9X3EHF8"/>